<accession>A0ABX7AIS1</accession>
<dbReference type="RefSeq" id="WP_272580363.1">
    <property type="nucleotide sequence ID" value="NZ_CP067099.1"/>
</dbReference>
<proteinExistence type="predicted"/>
<dbReference type="InterPro" id="IPR036937">
    <property type="entry name" value="Adhesion_dom_fimbrial_sf"/>
</dbReference>
<gene>
    <name evidence="1" type="ORF">JI723_04180</name>
</gene>
<dbReference type="GeneID" id="92277883"/>
<keyword evidence="2" id="KW-1185">Reference proteome</keyword>
<protein>
    <submittedName>
        <fullName evidence="1">Fimbrial protein</fullName>
    </submittedName>
</protein>
<evidence type="ECO:0000313" key="1">
    <source>
        <dbReference type="EMBL" id="QQO63194.1"/>
    </source>
</evidence>
<dbReference type="SUPFAM" id="SSF49401">
    <property type="entry name" value="Bacterial adhesins"/>
    <property type="match status" value="1"/>
</dbReference>
<name>A0ABX7AIS1_9GAMM</name>
<dbReference type="InterPro" id="IPR008966">
    <property type="entry name" value="Adhesion_dom_sf"/>
</dbReference>
<dbReference type="Proteomes" id="UP000596157">
    <property type="component" value="Chromosome"/>
</dbReference>
<reference evidence="2" key="1">
    <citation type="submission" date="2021-01" db="EMBL/GenBank/DDBJ databases">
        <title>Providencia vermicola LLDRA6, a soil-borne Mn(II)-oxidizing bacterium, exploits a strategy of superoxide production coupled to hydrogen peroxide consumption to generate Mn oxides, as revealed by transcriptional up-regulation of genes for phenylacetic acid catabolism.</title>
        <authorList>
            <person name="Chen S."/>
            <person name="Ding Z."/>
            <person name="Chen J."/>
            <person name="Luo J."/>
            <person name="Ruan X."/>
            <person name="Li Z."/>
            <person name="Liao F."/>
            <person name="He J."/>
            <person name="Li D."/>
        </authorList>
    </citation>
    <scope>NUCLEOTIDE SEQUENCE [LARGE SCALE GENOMIC DNA]</scope>
    <source>
        <strain evidence="2">LLDRA6</strain>
    </source>
</reference>
<evidence type="ECO:0000313" key="2">
    <source>
        <dbReference type="Proteomes" id="UP000596157"/>
    </source>
</evidence>
<dbReference type="EMBL" id="CP067099">
    <property type="protein sequence ID" value="QQO63194.1"/>
    <property type="molecule type" value="Genomic_DNA"/>
</dbReference>
<dbReference type="Gene3D" id="2.60.40.1090">
    <property type="entry name" value="Fimbrial-type adhesion domain"/>
    <property type="match status" value="1"/>
</dbReference>
<sequence>MQRLKFHLFSHKQITTPLILALFLCSFSAKPDDQTARFLFTIYVEQELCDVLVTGLEQSTNRIDFGSVSFSEIKEQSKKAKFNVSLDNCTFDDLATSKVQISGGSLVNDSQGKVFNTDKLASFGVAIKDDSETTTYSVGDVIFNNIQKEGDYKTFTAVLACSDLGNSCEEFTGDFSAFVTFSYYSD</sequence>
<organism evidence="1 2">
    <name type="scientific">Providencia manganoxydans</name>
    <dbReference type="NCBI Taxonomy" id="2923283"/>
    <lineage>
        <taxon>Bacteria</taxon>
        <taxon>Pseudomonadati</taxon>
        <taxon>Pseudomonadota</taxon>
        <taxon>Gammaproteobacteria</taxon>
        <taxon>Enterobacterales</taxon>
        <taxon>Morganellaceae</taxon>
        <taxon>Providencia</taxon>
    </lineage>
</organism>